<evidence type="ECO:0000256" key="2">
    <source>
        <dbReference type="ARBA" id="ARBA00022917"/>
    </source>
</evidence>
<comment type="similarity">
    <text evidence="1 4">Belongs to the prolyl-tRNA editing family. YbaK/EbsC subfamily.</text>
</comment>
<dbReference type="InterPro" id="IPR036754">
    <property type="entry name" value="YbaK/aa-tRNA-synt-asso_dom_sf"/>
</dbReference>
<feature type="domain" description="YbaK/aminoacyl-tRNA synthetase-associated" evidence="5">
    <location>
        <begin position="34"/>
        <end position="143"/>
    </location>
</feature>
<accession>A0ABT9VPV7</accession>
<keyword evidence="7" id="KW-1185">Reference proteome</keyword>
<dbReference type="Pfam" id="PF04073">
    <property type="entry name" value="tRNA_edit"/>
    <property type="match status" value="1"/>
</dbReference>
<dbReference type="PIRSF" id="PIRSF006181">
    <property type="entry name" value="EbsC_YbaK"/>
    <property type="match status" value="1"/>
</dbReference>
<evidence type="ECO:0000313" key="6">
    <source>
        <dbReference type="EMBL" id="MDQ0163014.1"/>
    </source>
</evidence>
<dbReference type="SUPFAM" id="SSF55826">
    <property type="entry name" value="YbaK/ProRS associated domain"/>
    <property type="match status" value="1"/>
</dbReference>
<dbReference type="CDD" id="cd00002">
    <property type="entry name" value="YbaK_deacylase"/>
    <property type="match status" value="1"/>
</dbReference>
<name>A0ABT9VPV7_9BACI</name>
<organism evidence="6 7">
    <name type="scientific">Aeribacillus alveayuensis</name>
    <dbReference type="NCBI Taxonomy" id="279215"/>
    <lineage>
        <taxon>Bacteria</taxon>
        <taxon>Bacillati</taxon>
        <taxon>Bacillota</taxon>
        <taxon>Bacilli</taxon>
        <taxon>Bacillales</taxon>
        <taxon>Bacillaceae</taxon>
        <taxon>Aeribacillus</taxon>
    </lineage>
</organism>
<evidence type="ECO:0000313" key="7">
    <source>
        <dbReference type="Proteomes" id="UP001225646"/>
    </source>
</evidence>
<dbReference type="EMBL" id="JAUSTR010000009">
    <property type="protein sequence ID" value="MDQ0163014.1"/>
    <property type="molecule type" value="Genomic_DNA"/>
</dbReference>
<dbReference type="InterPro" id="IPR007214">
    <property type="entry name" value="YbaK/aa-tRNA-synth-assoc-dom"/>
</dbReference>
<dbReference type="Gene3D" id="3.90.960.10">
    <property type="entry name" value="YbaK/aminoacyl-tRNA synthetase-associated domain"/>
    <property type="match status" value="1"/>
</dbReference>
<proteinExistence type="inferred from homology"/>
<gene>
    <name evidence="6" type="ORF">J2S06_002091</name>
</gene>
<dbReference type="GO" id="GO:0016787">
    <property type="term" value="F:hydrolase activity"/>
    <property type="evidence" value="ECO:0007669"/>
    <property type="project" value="UniProtKB-KW"/>
</dbReference>
<dbReference type="EC" id="4.2.-.-" evidence="4"/>
<evidence type="ECO:0000256" key="4">
    <source>
        <dbReference type="PIRNR" id="PIRNR006181"/>
    </source>
</evidence>
<keyword evidence="3 4" id="KW-0456">Lyase</keyword>
<reference evidence="6 7" key="1">
    <citation type="submission" date="2023-07" db="EMBL/GenBank/DDBJ databases">
        <title>Genomic Encyclopedia of Type Strains, Phase IV (KMG-IV): sequencing the most valuable type-strain genomes for metagenomic binning, comparative biology and taxonomic classification.</title>
        <authorList>
            <person name="Goeker M."/>
        </authorList>
    </citation>
    <scope>NUCLEOTIDE SEQUENCE [LARGE SCALE GENOMIC DNA]</scope>
    <source>
        <strain evidence="6 7">DSM 19092</strain>
    </source>
</reference>
<dbReference type="Proteomes" id="UP001225646">
    <property type="component" value="Unassembled WGS sequence"/>
</dbReference>
<evidence type="ECO:0000256" key="3">
    <source>
        <dbReference type="ARBA" id="ARBA00023239"/>
    </source>
</evidence>
<dbReference type="PANTHER" id="PTHR30411:SF0">
    <property type="entry name" value="CYS-TRNA(PRO)_CYS-TRNA(CYS) DEACYLASE YBAK"/>
    <property type="match status" value="1"/>
</dbReference>
<evidence type="ECO:0000256" key="1">
    <source>
        <dbReference type="ARBA" id="ARBA00009798"/>
    </source>
</evidence>
<evidence type="ECO:0000259" key="5">
    <source>
        <dbReference type="Pfam" id="PF04073"/>
    </source>
</evidence>
<dbReference type="RefSeq" id="WP_419152242.1">
    <property type="nucleotide sequence ID" value="NZ_JAUSTR010000009.1"/>
</dbReference>
<keyword evidence="6" id="KW-0378">Hydrolase</keyword>
<comment type="caution">
    <text evidence="6">The sequence shown here is derived from an EMBL/GenBank/DDBJ whole genome shotgun (WGS) entry which is preliminary data.</text>
</comment>
<dbReference type="InterPro" id="IPR004369">
    <property type="entry name" value="Prolyl-tRNA_editing_YbaK/EbsC"/>
</dbReference>
<dbReference type="NCBIfam" id="TIGR00011">
    <property type="entry name" value="YbaK_EbsC"/>
    <property type="match status" value="1"/>
</dbReference>
<sequence>MKKTNAMRILDQKKIHYNVITYDGQLDKIDGISVAHQIGKDPQSVYKTLVTKGSGNIYVFVIPVEQELDLKKAAKITNEKKIEMVPVKDIQKFTGYIRGGCSPIGMKKLYPTFIDASASQLEHIVVSGGKIGMQIELCLKDLQSVTEAKLHQVIKK</sequence>
<protein>
    <recommendedName>
        <fullName evidence="4">Cys-tRNA(Pro)/Cys-tRNA(Cys) deacylase</fullName>
        <ecNumber evidence="4">4.2.-.-</ecNumber>
    </recommendedName>
</protein>
<dbReference type="PANTHER" id="PTHR30411">
    <property type="entry name" value="CYTOPLASMIC PROTEIN"/>
    <property type="match status" value="1"/>
</dbReference>
<keyword evidence="2 4" id="KW-0648">Protein biosynthesis</keyword>